<dbReference type="InterPro" id="IPR001851">
    <property type="entry name" value="ABC_transp_permease"/>
</dbReference>
<dbReference type="GO" id="GO:0005886">
    <property type="term" value="C:plasma membrane"/>
    <property type="evidence" value="ECO:0007669"/>
    <property type="project" value="UniProtKB-SubCell"/>
</dbReference>
<dbReference type="PANTHER" id="PTHR11795">
    <property type="entry name" value="BRANCHED-CHAIN AMINO ACID TRANSPORT SYSTEM PERMEASE PROTEIN LIVH"/>
    <property type="match status" value="1"/>
</dbReference>
<gene>
    <name evidence="10" type="ORF">D9R14_19660</name>
</gene>
<evidence type="ECO:0000256" key="7">
    <source>
        <dbReference type="ARBA" id="ARBA00023136"/>
    </source>
</evidence>
<keyword evidence="6 9" id="KW-1133">Transmembrane helix</keyword>
<comment type="subcellular location">
    <subcellularLocation>
        <location evidence="1">Cell membrane</location>
        <topology evidence="1">Multi-pass membrane protein</topology>
    </subcellularLocation>
</comment>
<evidence type="ECO:0000256" key="4">
    <source>
        <dbReference type="ARBA" id="ARBA00022692"/>
    </source>
</evidence>
<proteinExistence type="inferred from homology"/>
<evidence type="ECO:0000256" key="5">
    <source>
        <dbReference type="ARBA" id="ARBA00022970"/>
    </source>
</evidence>
<evidence type="ECO:0000313" key="10">
    <source>
        <dbReference type="EMBL" id="RLP74000.1"/>
    </source>
</evidence>
<evidence type="ECO:0000256" key="2">
    <source>
        <dbReference type="ARBA" id="ARBA00022448"/>
    </source>
</evidence>
<feature type="transmembrane region" description="Helical" evidence="9">
    <location>
        <begin position="52"/>
        <end position="80"/>
    </location>
</feature>
<comment type="caution">
    <text evidence="10">The sequence shown here is derived from an EMBL/GenBank/DDBJ whole genome shotgun (WGS) entry which is preliminary data.</text>
</comment>
<name>A0A3L7A1V3_9HYPH</name>
<feature type="transmembrane region" description="Helical" evidence="9">
    <location>
        <begin position="180"/>
        <end position="206"/>
    </location>
</feature>
<comment type="similarity">
    <text evidence="8">Belongs to the binding-protein-dependent transport system permease family. LivHM subfamily.</text>
</comment>
<organism evidence="10 11">
    <name type="scientific">Xanthobacter tagetidis</name>
    <dbReference type="NCBI Taxonomy" id="60216"/>
    <lineage>
        <taxon>Bacteria</taxon>
        <taxon>Pseudomonadati</taxon>
        <taxon>Pseudomonadota</taxon>
        <taxon>Alphaproteobacteria</taxon>
        <taxon>Hyphomicrobiales</taxon>
        <taxon>Xanthobacteraceae</taxon>
        <taxon>Xanthobacter</taxon>
    </lineage>
</organism>
<sequence>MTTELLQFTFSGLTVGAVYASVALGFTLIYNASHVVNLAQGEFVMLGAMSTVFLAAAGLPLPVAMILAVLISMVAGLALHRFAIAPARGADPIALIIITIGASIFLRGLAQIVFDKRFHSLPPWFGAEPIVIGGAAVLPQSLVVLAGMLVVLVGLWLFMTRTLFGRAILAASNNPMAATLVGINVPVIVAATFLISSLLGAVVGILVTPITLTSYDAGTILALKGFAAVMLGGIGNPPGAVLGGLLLGLAESFGAGLISSQYKDAIAFVILLAVLLLRPRGLLGGAALERV</sequence>
<feature type="transmembrane region" description="Helical" evidence="9">
    <location>
        <begin position="92"/>
        <end position="110"/>
    </location>
</feature>
<evidence type="ECO:0000256" key="3">
    <source>
        <dbReference type="ARBA" id="ARBA00022475"/>
    </source>
</evidence>
<dbReference type="Proteomes" id="UP000269692">
    <property type="component" value="Unassembled WGS sequence"/>
</dbReference>
<evidence type="ECO:0000256" key="1">
    <source>
        <dbReference type="ARBA" id="ARBA00004651"/>
    </source>
</evidence>
<evidence type="ECO:0000313" key="11">
    <source>
        <dbReference type="Proteomes" id="UP000269692"/>
    </source>
</evidence>
<evidence type="ECO:0000256" key="8">
    <source>
        <dbReference type="ARBA" id="ARBA00037998"/>
    </source>
</evidence>
<evidence type="ECO:0000256" key="6">
    <source>
        <dbReference type="ARBA" id="ARBA00022989"/>
    </source>
</evidence>
<feature type="transmembrane region" description="Helical" evidence="9">
    <location>
        <begin position="12"/>
        <end position="32"/>
    </location>
</feature>
<dbReference type="GO" id="GO:0006865">
    <property type="term" value="P:amino acid transport"/>
    <property type="evidence" value="ECO:0007669"/>
    <property type="project" value="UniProtKB-KW"/>
</dbReference>
<dbReference type="EMBL" id="RCTF01000021">
    <property type="protein sequence ID" value="RLP74000.1"/>
    <property type="molecule type" value="Genomic_DNA"/>
</dbReference>
<evidence type="ECO:0000256" key="9">
    <source>
        <dbReference type="SAM" id="Phobius"/>
    </source>
</evidence>
<dbReference type="PANTHER" id="PTHR11795:SF450">
    <property type="entry name" value="ABC TRANSPORTER PERMEASE PROTEIN"/>
    <property type="match status" value="1"/>
</dbReference>
<feature type="transmembrane region" description="Helical" evidence="9">
    <location>
        <begin position="130"/>
        <end position="159"/>
    </location>
</feature>
<dbReference type="AlphaFoldDB" id="A0A3L7A1V3"/>
<dbReference type="CDD" id="cd06582">
    <property type="entry name" value="TM_PBP1_LivH_like"/>
    <property type="match status" value="1"/>
</dbReference>
<protein>
    <submittedName>
        <fullName evidence="10">Branched-chain amino acid ABC transporter permease</fullName>
    </submittedName>
</protein>
<dbReference type="Pfam" id="PF02653">
    <property type="entry name" value="BPD_transp_2"/>
    <property type="match status" value="1"/>
</dbReference>
<feature type="transmembrane region" description="Helical" evidence="9">
    <location>
        <begin position="265"/>
        <end position="288"/>
    </location>
</feature>
<dbReference type="RefSeq" id="WP_121625059.1">
    <property type="nucleotide sequence ID" value="NZ_JACIIW010000003.1"/>
</dbReference>
<feature type="transmembrane region" description="Helical" evidence="9">
    <location>
        <begin position="239"/>
        <end position="259"/>
    </location>
</feature>
<reference evidence="10 11" key="1">
    <citation type="submission" date="2018-10" db="EMBL/GenBank/DDBJ databases">
        <title>Xanthobacter tagetidis genome sequencing and assembly.</title>
        <authorList>
            <person name="Maclea K.S."/>
            <person name="Goen A.E."/>
            <person name="Fatima S.A."/>
        </authorList>
    </citation>
    <scope>NUCLEOTIDE SEQUENCE [LARGE SCALE GENOMIC DNA]</scope>
    <source>
        <strain evidence="10 11">ATCC 700314</strain>
    </source>
</reference>
<accession>A0A3L7A1V3</accession>
<keyword evidence="11" id="KW-1185">Reference proteome</keyword>
<keyword evidence="5" id="KW-0029">Amino-acid transport</keyword>
<keyword evidence="2" id="KW-0813">Transport</keyword>
<keyword evidence="4 9" id="KW-0812">Transmembrane</keyword>
<keyword evidence="3" id="KW-1003">Cell membrane</keyword>
<keyword evidence="7 9" id="KW-0472">Membrane</keyword>
<dbReference type="GO" id="GO:0022857">
    <property type="term" value="F:transmembrane transporter activity"/>
    <property type="evidence" value="ECO:0007669"/>
    <property type="project" value="InterPro"/>
</dbReference>
<dbReference type="OrthoDB" id="9779023at2"/>
<dbReference type="InterPro" id="IPR052157">
    <property type="entry name" value="BCAA_transport_permease"/>
</dbReference>